<evidence type="ECO:0000256" key="4">
    <source>
        <dbReference type="ARBA" id="ARBA00023125"/>
    </source>
</evidence>
<dbReference type="RefSeq" id="XP_030999582.1">
    <property type="nucleotide sequence ID" value="XM_031137220.1"/>
</dbReference>
<evidence type="ECO:0000313" key="7">
    <source>
        <dbReference type="EMBL" id="TPX17871.1"/>
    </source>
</evidence>
<gene>
    <name evidence="7" type="ORF">E0L32_002972</name>
</gene>
<organism evidence="7 8">
    <name type="scientific">Thyridium curvatum</name>
    <dbReference type="NCBI Taxonomy" id="1093900"/>
    <lineage>
        <taxon>Eukaryota</taxon>
        <taxon>Fungi</taxon>
        <taxon>Dikarya</taxon>
        <taxon>Ascomycota</taxon>
        <taxon>Pezizomycotina</taxon>
        <taxon>Sordariomycetes</taxon>
        <taxon>Sordariomycetidae</taxon>
        <taxon>Thyridiales</taxon>
        <taxon>Thyridiaceae</taxon>
        <taxon>Thyridium</taxon>
    </lineage>
</organism>
<keyword evidence="6" id="KW-0539">Nucleus</keyword>
<dbReference type="GeneID" id="41970419"/>
<keyword evidence="8" id="KW-1185">Reference proteome</keyword>
<comment type="subcellular location">
    <subcellularLocation>
        <location evidence="1">Nucleus</location>
    </subcellularLocation>
</comment>
<proteinExistence type="predicted"/>
<keyword evidence="3" id="KW-0805">Transcription regulation</keyword>
<dbReference type="PANTHER" id="PTHR37534:SF46">
    <property type="entry name" value="ZN(II)2CYS6 TRANSCRIPTION FACTOR (EUROFUNG)"/>
    <property type="match status" value="1"/>
</dbReference>
<dbReference type="GO" id="GO:0003677">
    <property type="term" value="F:DNA binding"/>
    <property type="evidence" value="ECO:0007669"/>
    <property type="project" value="UniProtKB-KW"/>
</dbReference>
<keyword evidence="5" id="KW-0804">Transcription</keyword>
<keyword evidence="2" id="KW-0862">Zinc</keyword>
<dbReference type="AlphaFoldDB" id="A0A507BL36"/>
<dbReference type="InParanoid" id="A0A507BL36"/>
<dbReference type="OrthoDB" id="2991872at2759"/>
<evidence type="ECO:0000256" key="5">
    <source>
        <dbReference type="ARBA" id="ARBA00023163"/>
    </source>
</evidence>
<accession>A0A507BL36</accession>
<dbReference type="PANTHER" id="PTHR37534">
    <property type="entry name" value="TRANSCRIPTIONAL ACTIVATOR PROTEIN UGA3"/>
    <property type="match status" value="1"/>
</dbReference>
<keyword evidence="4" id="KW-0238">DNA-binding</keyword>
<evidence type="ECO:0000256" key="6">
    <source>
        <dbReference type="ARBA" id="ARBA00023242"/>
    </source>
</evidence>
<dbReference type="Proteomes" id="UP000319257">
    <property type="component" value="Unassembled WGS sequence"/>
</dbReference>
<dbReference type="EMBL" id="SKBQ01000012">
    <property type="protein sequence ID" value="TPX17871.1"/>
    <property type="molecule type" value="Genomic_DNA"/>
</dbReference>
<evidence type="ECO:0000256" key="3">
    <source>
        <dbReference type="ARBA" id="ARBA00023015"/>
    </source>
</evidence>
<evidence type="ECO:0000256" key="1">
    <source>
        <dbReference type="ARBA" id="ARBA00004123"/>
    </source>
</evidence>
<name>A0A507BL36_9PEZI</name>
<evidence type="ECO:0000256" key="2">
    <source>
        <dbReference type="ARBA" id="ARBA00022833"/>
    </source>
</evidence>
<dbReference type="STRING" id="1093900.A0A507BL36"/>
<evidence type="ECO:0000313" key="8">
    <source>
        <dbReference type="Proteomes" id="UP000319257"/>
    </source>
</evidence>
<dbReference type="Pfam" id="PF11951">
    <property type="entry name" value="Fungal_trans_2"/>
    <property type="match status" value="1"/>
</dbReference>
<reference evidence="7 8" key="1">
    <citation type="submission" date="2019-06" db="EMBL/GenBank/DDBJ databases">
        <title>Draft genome sequence of the filamentous fungus Phialemoniopsis curvata isolated from diesel fuel.</title>
        <authorList>
            <person name="Varaljay V.A."/>
            <person name="Lyon W.J."/>
            <person name="Crouch A.L."/>
            <person name="Drake C.E."/>
            <person name="Hollomon J.M."/>
            <person name="Nadeau L.J."/>
            <person name="Nunn H.S."/>
            <person name="Stevenson B.S."/>
            <person name="Bojanowski C.L."/>
            <person name="Crookes-Goodson W.J."/>
        </authorList>
    </citation>
    <scope>NUCLEOTIDE SEQUENCE [LARGE SCALE GENOMIC DNA]</scope>
    <source>
        <strain evidence="7 8">D216</strain>
    </source>
</reference>
<comment type="caution">
    <text evidence="7">The sequence shown here is derived from an EMBL/GenBank/DDBJ whole genome shotgun (WGS) entry which is preliminary data.</text>
</comment>
<dbReference type="InterPro" id="IPR021858">
    <property type="entry name" value="Fun_TF"/>
</dbReference>
<dbReference type="GO" id="GO:0005634">
    <property type="term" value="C:nucleus"/>
    <property type="evidence" value="ECO:0007669"/>
    <property type="project" value="UniProtKB-SubCell"/>
</dbReference>
<sequence length="359" mass="39562">MADPLLACASLDLAKNDPSYRSLAMKYYGQGVKVLRENIALGKVEGTEDWVLLNVLHLNLFEAWNATSQTPSLLHIQGAAQMLMLRGTTHSRSESNELAHPDDKVSARIAVESVVYHTVNWSIFNGNPIPMPLNELWDFLEPAFATPPFPAASEAENSPVLGVPWQLYRFLSEATQLARLLPLDALGLESALALTDRLNAWESTAMLGDENTAELDPATAVFRYKQRARLSVIALKILMFKLVHPDAAVASQTIQDLLSQALQIIQLQVGERFHFWPLLMIGSAVLRGDQVRIIRSRLGEMSTTMRSGSFLKVKGTLEVIWDTVVPENTGRSCGNLTPTSPDGLDLLLGRDGRPGLMTH</sequence>
<protein>
    <submittedName>
        <fullName evidence="7">Uncharacterized protein</fullName>
    </submittedName>
</protein>